<proteinExistence type="predicted"/>
<dbReference type="AlphaFoldDB" id="A0A090VGI3"/>
<organism evidence="1 2">
    <name type="scientific">Algibacter lectus</name>
    <dbReference type="NCBI Taxonomy" id="221126"/>
    <lineage>
        <taxon>Bacteria</taxon>
        <taxon>Pseudomonadati</taxon>
        <taxon>Bacteroidota</taxon>
        <taxon>Flavobacteriia</taxon>
        <taxon>Flavobacteriales</taxon>
        <taxon>Flavobacteriaceae</taxon>
        <taxon>Algibacter</taxon>
    </lineage>
</organism>
<sequence>MIIDGINAFKFSASFFAQTITETGSFLEDGFLFSEKQNFQK</sequence>
<gene>
    <name evidence="1" type="ORF">JCM19300_2116</name>
</gene>
<protein>
    <submittedName>
        <fullName evidence="1">Uncharacterized protein</fullName>
    </submittedName>
</protein>
<accession>A0A090VGI3</accession>
<dbReference type="EMBL" id="BBNQ01000014">
    <property type="protein sequence ID" value="GAL63861.1"/>
    <property type="molecule type" value="Genomic_DNA"/>
</dbReference>
<evidence type="ECO:0000313" key="2">
    <source>
        <dbReference type="Proteomes" id="UP000029644"/>
    </source>
</evidence>
<dbReference type="Proteomes" id="UP000029644">
    <property type="component" value="Unassembled WGS sequence"/>
</dbReference>
<evidence type="ECO:0000313" key="1">
    <source>
        <dbReference type="EMBL" id="GAL63861.1"/>
    </source>
</evidence>
<reference evidence="1 2" key="1">
    <citation type="journal article" date="2014" name="Genome Announc.">
        <title>Draft Genome Sequences of Marine Flavobacterium Algibacter lectus Strains SS8 and NR4.</title>
        <authorList>
            <person name="Takatani N."/>
            <person name="Nakanishi M."/>
            <person name="Meirelles P."/>
            <person name="Mino S."/>
            <person name="Suda W."/>
            <person name="Oshima K."/>
            <person name="Hattori M."/>
            <person name="Ohkuma M."/>
            <person name="Hosokawa M."/>
            <person name="Miyashita K."/>
            <person name="Thompson F.L."/>
            <person name="Niwa A."/>
            <person name="Sawabe T."/>
            <person name="Sawabe T."/>
        </authorList>
    </citation>
    <scope>NUCLEOTIDE SEQUENCE [LARGE SCALE GENOMIC DNA]</scope>
    <source>
        <strain evidence="1 2">JCM 19300</strain>
    </source>
</reference>
<name>A0A090VGI3_9FLAO</name>
<comment type="caution">
    <text evidence="1">The sequence shown here is derived from an EMBL/GenBank/DDBJ whole genome shotgun (WGS) entry which is preliminary data.</text>
</comment>